<dbReference type="Pfam" id="PF20239">
    <property type="entry name" value="DUF6596"/>
    <property type="match status" value="1"/>
</dbReference>
<dbReference type="Proteomes" id="UP001500804">
    <property type="component" value="Unassembled WGS sequence"/>
</dbReference>
<protein>
    <submittedName>
        <fullName evidence="9">Sigma factor-like helix-turn-helix DNA-binding protein</fullName>
    </submittedName>
</protein>
<evidence type="ECO:0000256" key="3">
    <source>
        <dbReference type="ARBA" id="ARBA00023082"/>
    </source>
</evidence>
<evidence type="ECO:0000313" key="9">
    <source>
        <dbReference type="EMBL" id="GAA5117491.1"/>
    </source>
</evidence>
<dbReference type="InterPro" id="IPR013325">
    <property type="entry name" value="RNA_pol_sigma_r2"/>
</dbReference>
<feature type="domain" description="RNA polymerase sigma factor 70 region 4 type 2" evidence="7">
    <location>
        <begin position="110"/>
        <end position="160"/>
    </location>
</feature>
<evidence type="ECO:0000259" key="8">
    <source>
        <dbReference type="Pfam" id="PF20239"/>
    </source>
</evidence>
<evidence type="ECO:0000256" key="5">
    <source>
        <dbReference type="SAM" id="MobiDB-lite"/>
    </source>
</evidence>
<dbReference type="InterPro" id="IPR013324">
    <property type="entry name" value="RNA_pol_sigma_r3/r4-like"/>
</dbReference>
<feature type="domain" description="RNA polymerase sigma-70 region 2" evidence="6">
    <location>
        <begin position="14"/>
        <end position="76"/>
    </location>
</feature>
<comment type="caution">
    <text evidence="9">The sequence shown here is derived from an EMBL/GenBank/DDBJ whole genome shotgun (WGS) entry which is preliminary data.</text>
</comment>
<dbReference type="InterPro" id="IPR013249">
    <property type="entry name" value="RNA_pol_sigma70_r4_t2"/>
</dbReference>
<gene>
    <name evidence="9" type="ORF">GCM10023320_19960</name>
</gene>
<dbReference type="PANTHER" id="PTHR47756:SF2">
    <property type="entry name" value="BLL6612 PROTEIN"/>
    <property type="match status" value="1"/>
</dbReference>
<dbReference type="InterPro" id="IPR014284">
    <property type="entry name" value="RNA_pol_sigma-70_dom"/>
</dbReference>
<name>A0ABP9NFA7_9PSEU</name>
<proteinExistence type="inferred from homology"/>
<reference evidence="10" key="1">
    <citation type="journal article" date="2019" name="Int. J. Syst. Evol. Microbiol.">
        <title>The Global Catalogue of Microorganisms (GCM) 10K type strain sequencing project: providing services to taxonomists for standard genome sequencing and annotation.</title>
        <authorList>
            <consortium name="The Broad Institute Genomics Platform"/>
            <consortium name="The Broad Institute Genome Sequencing Center for Infectious Disease"/>
            <person name="Wu L."/>
            <person name="Ma J."/>
        </authorList>
    </citation>
    <scope>NUCLEOTIDE SEQUENCE [LARGE SCALE GENOMIC DNA]</scope>
    <source>
        <strain evidence="10">JCM 18302</strain>
    </source>
</reference>
<feature type="region of interest" description="Disordered" evidence="5">
    <location>
        <begin position="383"/>
        <end position="405"/>
    </location>
</feature>
<dbReference type="NCBIfam" id="TIGR02937">
    <property type="entry name" value="sigma70-ECF"/>
    <property type="match status" value="1"/>
</dbReference>
<evidence type="ECO:0000256" key="1">
    <source>
        <dbReference type="ARBA" id="ARBA00010641"/>
    </source>
</evidence>
<organism evidence="9 10">
    <name type="scientific">Pseudonocardia adelaidensis</name>
    <dbReference type="NCBI Taxonomy" id="648754"/>
    <lineage>
        <taxon>Bacteria</taxon>
        <taxon>Bacillati</taxon>
        <taxon>Actinomycetota</taxon>
        <taxon>Actinomycetes</taxon>
        <taxon>Pseudonocardiales</taxon>
        <taxon>Pseudonocardiaceae</taxon>
        <taxon>Pseudonocardia</taxon>
    </lineage>
</organism>
<dbReference type="EMBL" id="BAABJO010000006">
    <property type="protein sequence ID" value="GAA5117491.1"/>
    <property type="molecule type" value="Genomic_DNA"/>
</dbReference>
<keyword evidence="10" id="KW-1185">Reference proteome</keyword>
<evidence type="ECO:0000256" key="4">
    <source>
        <dbReference type="ARBA" id="ARBA00023163"/>
    </source>
</evidence>
<evidence type="ECO:0000259" key="6">
    <source>
        <dbReference type="Pfam" id="PF04542"/>
    </source>
</evidence>
<dbReference type="InterPro" id="IPR046531">
    <property type="entry name" value="DUF6596"/>
</dbReference>
<dbReference type="Pfam" id="PF08281">
    <property type="entry name" value="Sigma70_r4_2"/>
    <property type="match status" value="1"/>
</dbReference>
<comment type="similarity">
    <text evidence="1">Belongs to the sigma-70 factor family. ECF subfamily.</text>
</comment>
<evidence type="ECO:0000256" key="2">
    <source>
        <dbReference type="ARBA" id="ARBA00023015"/>
    </source>
</evidence>
<evidence type="ECO:0000313" key="10">
    <source>
        <dbReference type="Proteomes" id="UP001500804"/>
    </source>
</evidence>
<dbReference type="SUPFAM" id="SSF88946">
    <property type="entry name" value="Sigma2 domain of RNA polymerase sigma factors"/>
    <property type="match status" value="1"/>
</dbReference>
<evidence type="ECO:0000259" key="7">
    <source>
        <dbReference type="Pfam" id="PF08281"/>
    </source>
</evidence>
<dbReference type="Pfam" id="PF04542">
    <property type="entry name" value="Sigma70_r2"/>
    <property type="match status" value="1"/>
</dbReference>
<sequence length="405" mass="43541">MPVVGTALEDVLRPLAPQVLGVLVRRHGQFEACEDAVQEALLAAAVQWPADGVPDNPRAWLLTVATRRLTDQWRSEHARRRRETTSALLDGFDEAAPEPPGAEDDTLTLLFLCCHPELSPPSQVALTLRAVGGLTTAEIARAFLVPESTVGQRISRAKRTVAGAAFEVPAAADRASRLGAVLHVLYLVFNEGYTATSGPDLHRPELTREALRLVRQVRRLLPDDGEVAGLLALMLITEARRPARTRPDGGLVPLAEQDRTLWDRAMLGEGVELVEATMARAPVGPYQLQAAIAAVHAEAECAEKTDWPQIAQLYRVLATVAPGPMVTLNRAVAVGMVEGPRAGLALLATVDGPLAGHHRLPAVRGHLLEMAGDAAAARAAYREAASKTTSEPERRYLEERAGRLG</sequence>
<keyword evidence="2" id="KW-0805">Transcription regulation</keyword>
<dbReference type="Gene3D" id="1.10.1740.10">
    <property type="match status" value="1"/>
</dbReference>
<keyword evidence="3" id="KW-0731">Sigma factor</keyword>
<dbReference type="InterPro" id="IPR036388">
    <property type="entry name" value="WH-like_DNA-bd_sf"/>
</dbReference>
<dbReference type="PANTHER" id="PTHR47756">
    <property type="entry name" value="BLL6612 PROTEIN-RELATED"/>
    <property type="match status" value="1"/>
</dbReference>
<dbReference type="InterPro" id="IPR007627">
    <property type="entry name" value="RNA_pol_sigma70_r2"/>
</dbReference>
<dbReference type="SUPFAM" id="SSF88659">
    <property type="entry name" value="Sigma3 and sigma4 domains of RNA polymerase sigma factors"/>
    <property type="match status" value="1"/>
</dbReference>
<feature type="domain" description="DUF6596" evidence="8">
    <location>
        <begin position="177"/>
        <end position="277"/>
    </location>
</feature>
<dbReference type="Gene3D" id="1.10.10.10">
    <property type="entry name" value="Winged helix-like DNA-binding domain superfamily/Winged helix DNA-binding domain"/>
    <property type="match status" value="1"/>
</dbReference>
<keyword evidence="4" id="KW-0804">Transcription</keyword>
<accession>A0ABP9NFA7</accession>